<dbReference type="InterPro" id="IPR050444">
    <property type="entry name" value="Polyketide_Synthase"/>
</dbReference>
<keyword evidence="3" id="KW-0597">Phosphoprotein</keyword>
<dbReference type="Gene3D" id="3.40.50.720">
    <property type="entry name" value="NAD(P)-binding Rossmann-like Domain"/>
    <property type="match status" value="1"/>
</dbReference>
<dbReference type="STRING" id="303518.ENSPNYP00000004429"/>
<evidence type="ECO:0000256" key="2">
    <source>
        <dbReference type="ARBA" id="ARBA00022450"/>
    </source>
</evidence>
<name>A0A3B4F482_9CICH</name>
<dbReference type="InterPro" id="IPR049551">
    <property type="entry name" value="PKS_DH_C"/>
</dbReference>
<dbReference type="SMART" id="SM00825">
    <property type="entry name" value="PKS_KS"/>
    <property type="match status" value="1"/>
</dbReference>
<proteinExistence type="predicted"/>
<dbReference type="PANTHER" id="PTHR45681">
    <property type="entry name" value="POLYKETIDE SYNTHASE 44-RELATED"/>
    <property type="match status" value="1"/>
</dbReference>
<dbReference type="Gene3D" id="3.40.366.10">
    <property type="entry name" value="Malonyl-Coenzyme A Acyl Carrier Protein, domain 2"/>
    <property type="match status" value="1"/>
</dbReference>
<dbReference type="InterPro" id="IPR016039">
    <property type="entry name" value="Thiolase-like"/>
</dbReference>
<dbReference type="UniPathway" id="UPA00094"/>
<dbReference type="InterPro" id="IPR057326">
    <property type="entry name" value="KR_dom"/>
</dbReference>
<organism evidence="10">
    <name type="scientific">Pundamilia nyererei</name>
    <dbReference type="NCBI Taxonomy" id="303518"/>
    <lineage>
        <taxon>Eukaryota</taxon>
        <taxon>Metazoa</taxon>
        <taxon>Chordata</taxon>
        <taxon>Craniata</taxon>
        <taxon>Vertebrata</taxon>
        <taxon>Euteleostomi</taxon>
        <taxon>Actinopterygii</taxon>
        <taxon>Neopterygii</taxon>
        <taxon>Teleostei</taxon>
        <taxon>Neoteleostei</taxon>
        <taxon>Acanthomorphata</taxon>
        <taxon>Ovalentaria</taxon>
        <taxon>Cichlomorphae</taxon>
        <taxon>Cichliformes</taxon>
        <taxon>Cichlidae</taxon>
        <taxon>African cichlids</taxon>
        <taxon>Pseudocrenilabrinae</taxon>
        <taxon>Haplochromini</taxon>
        <taxon>Pundamilia</taxon>
    </lineage>
</organism>
<feature type="domain" description="PKS/mFAS DH" evidence="9">
    <location>
        <begin position="890"/>
        <end position="1173"/>
    </location>
</feature>
<dbReference type="Gene3D" id="1.10.1200.10">
    <property type="entry name" value="ACP-like"/>
    <property type="match status" value="1"/>
</dbReference>
<sequence>MEDTDDDIAVIGIGCNFPGGEGVDSFWRVLLEGKSCVVDIPAERFDTTLWYDAEGNKPGKIQTTKAALIEGFNEFDYKFFGITESEADFMDPQQKLLLQCTYRALEDAGIAMESISGTRTGVYIGLMNRDYEMLRNNSPGTITHYNGTGTAMSLAANRISFTFNLTGPSFAIDSACSSSLVALHVASQAIKHGDCEMALCGGVSCIIEPKVFVALKQASMISPEGTSKPFSAHADGYGRGEGCGVVLLKPLKHALRDCNKIWGVISKTAVNQDGHSVTPITKPSMVQQEELLRRIYSNSDIMNVQYIEAHGTGTLVGDPIEAGSISNVIAKPTRSETLLIGSLKGNIGHTESAAGVAGLIKVLLMMKHSTIVPSVFYSEDSSSIDVKALNLSIPTKSVRWETNGPMGRVAGINSFGFGGTNAHVIVRQYTNATVPSPTPKDCTKVFVISAASEKSLSLSISDTHERLCRNQSVDLQALSYTSACRRSHYKHKYRKAFLISSLSDLEHQLMSALKAKVQAVRSNIQVVFVFCGNGIAYKGMCRQLMSKLPVFSDKVREIETLFQSYGSFSMSRWLSSEHDNNDFNEPNVVQPLLFAIQVSIATLLKHWGIKPDAVLGHSVGEVAAAHCSGLLSLDNAVKVLYHRSTLQGKVKGGKMLVVGNVAVDKVLKILPNFTGKISVAAFNSPQSCTLSGDAHAIDTLHERLKSIFKDETLFLHVLDVPAAYHSHMMDPVLEDIKRRIDVLDTNNMECKLFSTVTGDKCSDGDFSSGTYWAKNIREPVLFEQTLRAAIKDKSTKGNVVFVEIGPRRALHRNICETLGNDTVVLPTANPDKDYGTILSTMAKLFELGMNVDWHKLYRGLETLPTALPVYQFDNTKKDLNFESVRKGDEHSSFTPHTLISQIKRDNKEFMSNLSSETVPYLWEHKNNSISIVPGSFYVELAFASVMASFKPRKTITQLHLSVRFESVLTLNSHSQQLKVRVEHGEKEGSFAIQSSNATHASGRYTYQDIKPLLEESNICPQMIFQRCKLVWTRNEIYSILSQAGFEYGPLFKQLDNVHFGDEFKEAVMEIQVPGDLLKHLHDYFIHPVLLDYFLQMTAMLAMGQLTVKQGFPSGITDIVISAPLQEEMIMYLRATQETPDYTDVCGCFSTREGNVLVELKGVRISFVGCSSNVSQSLFFQNEAVAVEEELQNGKIRAIVFEDNLCIAKGLEPYLHPQSITVESKEHLKAYQVRNLVLQCLTSRVDVENILFLWGVDNLTYLSSEKMLDCLMTCCEIFRHIVLAVKESKRSCSVHVITYRSSEMCVDHVSPGFALSGMIRACAAELADLSFQLIDLASVTSENIQTLAQVINTCRHQEVWISKGKAAVTKMARTRLTDKALFDGETHSVNPRDFVLHSTDPYSIAHLSATHCDTNGKALQEKTAEIQLISVCLHSSDYFPVTTSQLIFGKAMYWNKHTSLNHRLLALDFSGIVTAVGKNVNNLRVGDHVASCYPVHATSKIVIPEAVCYNIKTFPFLKETPCVSYFILAWEILQSILFEDKKQHRKLTIVSPNSGSALTKVLALTATRSGWSVSSQSHFTGEPPCFDESHAFVLLPPFDAAWQEMYDNGALEKHMIFVFSSHMPPSVSDRLFTPKSEHIHVHKLDVDYVLQKAYLQARSRNICNWLKSLGFDTGSLPLRRELYLYSDSKVSWSRTKPESYFTTETVQQIVLGHEESCSLASEIPMFAMPRQLFKQSCTYIVTGGLSGLGLETVKFLAHNGGACIATLSRRRPFDKTQFEMDLLQKRYRVAIINIQCDVSVMMQVVDAISKIGETFPCCPIKGVFHSAAVLHDALIESLDESLFRKVLQPKVCGALNLHYATLHNKLDFFVCYSSISSVIGNASQCNYGAANSFLDLFCHYRRNLGLSAQSINWGPLNLGLLLNKDHLQKFLEAKGMMIMDVCEVHETLKKSLLMNRPQQVICKFSFKNLSIHVLSQNGSLRKRLLPLVEMELKDEVHNKPKTQSSSTYEHVRNIVSEIINVSAEELDHDSNLCALGIDSMLAMTLQNKIFQETGVNIPLVVILDPNSTLTSLVTNVLKSE</sequence>
<keyword evidence="11" id="KW-1185">Reference proteome</keyword>
<evidence type="ECO:0000313" key="12">
    <source>
        <dbReference type="RefSeq" id="XP_005730571.1"/>
    </source>
</evidence>
<evidence type="ECO:0000256" key="4">
    <source>
        <dbReference type="ARBA" id="ARBA00022679"/>
    </source>
</evidence>
<dbReference type="GO" id="GO:0004315">
    <property type="term" value="F:3-oxoacyl-[acyl-carrier-protein] synthase activity"/>
    <property type="evidence" value="ECO:0007669"/>
    <property type="project" value="InterPro"/>
</dbReference>
<dbReference type="Pfam" id="PF21089">
    <property type="entry name" value="PKS_DH_N"/>
    <property type="match status" value="1"/>
</dbReference>
<dbReference type="InterPro" id="IPR011032">
    <property type="entry name" value="GroES-like_sf"/>
</dbReference>
<dbReference type="SUPFAM" id="SSF53901">
    <property type="entry name" value="Thiolase-like"/>
    <property type="match status" value="1"/>
</dbReference>
<dbReference type="PROSITE" id="PS52004">
    <property type="entry name" value="KS3_2"/>
    <property type="match status" value="1"/>
</dbReference>
<dbReference type="SMART" id="SM00822">
    <property type="entry name" value="PKS_KR"/>
    <property type="match status" value="1"/>
</dbReference>
<dbReference type="SUPFAM" id="SSF50129">
    <property type="entry name" value="GroES-like"/>
    <property type="match status" value="1"/>
</dbReference>
<feature type="active site" description="Proton donor; for dehydratase activity" evidence="6">
    <location>
        <position position="1091"/>
    </location>
</feature>
<dbReference type="CDD" id="cd00833">
    <property type="entry name" value="PKS"/>
    <property type="match status" value="1"/>
</dbReference>
<dbReference type="Pfam" id="PF02801">
    <property type="entry name" value="Ketoacyl-synt_C"/>
    <property type="match status" value="1"/>
</dbReference>
<dbReference type="RefSeq" id="XP_005730571.1">
    <property type="nucleotide sequence ID" value="XM_005730514.1"/>
</dbReference>
<feature type="active site" description="Proton acceptor; for dehydratase activity" evidence="6">
    <location>
        <position position="924"/>
    </location>
</feature>
<dbReference type="SUPFAM" id="SSF55048">
    <property type="entry name" value="Probable ACP-binding domain of malonyl-CoA ACP transacylase"/>
    <property type="match status" value="1"/>
</dbReference>
<evidence type="ECO:0000256" key="6">
    <source>
        <dbReference type="PROSITE-ProRule" id="PRU01363"/>
    </source>
</evidence>
<dbReference type="InterPro" id="IPR036291">
    <property type="entry name" value="NAD(P)-bd_dom_sf"/>
</dbReference>
<dbReference type="InterPro" id="IPR020841">
    <property type="entry name" value="PKS_Beta-ketoAc_synthase_dom"/>
</dbReference>
<dbReference type="PANTHER" id="PTHR45681:SF8">
    <property type="entry name" value="CARRIER DOMAIN-CONTAINING PROTEIN"/>
    <property type="match status" value="1"/>
</dbReference>
<dbReference type="GO" id="GO:0006633">
    <property type="term" value="P:fatty acid biosynthetic process"/>
    <property type="evidence" value="ECO:0007669"/>
    <property type="project" value="UniProtKB-UniPathway"/>
</dbReference>
<evidence type="ECO:0000256" key="3">
    <source>
        <dbReference type="ARBA" id="ARBA00022553"/>
    </source>
</evidence>
<dbReference type="Pfam" id="PF14765">
    <property type="entry name" value="PS-DH"/>
    <property type="match status" value="1"/>
</dbReference>
<dbReference type="Proteomes" id="UP000695023">
    <property type="component" value="Unplaced"/>
</dbReference>
<dbReference type="Pfam" id="PF08659">
    <property type="entry name" value="KR"/>
    <property type="match status" value="1"/>
</dbReference>
<dbReference type="OrthoDB" id="329835at2759"/>
<dbReference type="InterPro" id="IPR042104">
    <property type="entry name" value="PKS_dehydratase_sf"/>
</dbReference>
<dbReference type="InterPro" id="IPR032821">
    <property type="entry name" value="PKS_assoc"/>
</dbReference>
<protein>
    <submittedName>
        <fullName evidence="10 12">Phthiocerol/phenolphthiocerol synthesis polyketide synthase type I PpsD-like</fullName>
    </submittedName>
</protein>
<dbReference type="SUPFAM" id="SSF47336">
    <property type="entry name" value="ACP-like"/>
    <property type="match status" value="1"/>
</dbReference>
<feature type="domain" description="Ketosynthase family 3 (KS3)" evidence="8">
    <location>
        <begin position="5"/>
        <end position="428"/>
    </location>
</feature>
<dbReference type="SUPFAM" id="SSF51735">
    <property type="entry name" value="NAD(P)-binding Rossmann-fold domains"/>
    <property type="match status" value="1"/>
</dbReference>
<reference evidence="12" key="2">
    <citation type="submission" date="2025-04" db="UniProtKB">
        <authorList>
            <consortium name="RefSeq"/>
        </authorList>
    </citation>
    <scope>IDENTIFICATION</scope>
</reference>
<dbReference type="InterPro" id="IPR014030">
    <property type="entry name" value="Ketoacyl_synth_N"/>
</dbReference>
<dbReference type="InterPro" id="IPR001227">
    <property type="entry name" value="Ac_transferase_dom_sf"/>
</dbReference>
<dbReference type="InterPro" id="IPR018201">
    <property type="entry name" value="Ketoacyl_synth_AS"/>
</dbReference>
<evidence type="ECO:0000259" key="9">
    <source>
        <dbReference type="PROSITE" id="PS52019"/>
    </source>
</evidence>
<dbReference type="InterPro" id="IPR014031">
    <property type="entry name" value="Ketoacyl_synth_C"/>
</dbReference>
<keyword evidence="4" id="KW-0808">Transferase</keyword>
<dbReference type="Gene3D" id="3.40.47.10">
    <property type="match status" value="1"/>
</dbReference>
<accession>A0A3B4F482</accession>
<dbReference type="Pfam" id="PF00698">
    <property type="entry name" value="Acyl_transf_1"/>
    <property type="match status" value="1"/>
</dbReference>
<dbReference type="Pfam" id="PF00550">
    <property type="entry name" value="PP-binding"/>
    <property type="match status" value="1"/>
</dbReference>
<dbReference type="PROSITE" id="PS52019">
    <property type="entry name" value="PKS_MFAS_DH"/>
    <property type="match status" value="1"/>
</dbReference>
<evidence type="ECO:0000313" key="10">
    <source>
        <dbReference type="Ensembl" id="ENSPNYP00000004429.1"/>
    </source>
</evidence>
<dbReference type="Pfam" id="PF16197">
    <property type="entry name" value="KAsynt_C_assoc"/>
    <property type="match status" value="1"/>
</dbReference>
<dbReference type="InterPro" id="IPR016035">
    <property type="entry name" value="Acyl_Trfase/lysoPLipase"/>
</dbReference>
<dbReference type="CTD" id="555390"/>
<dbReference type="InterPro" id="IPR049552">
    <property type="entry name" value="PKS_DH_N"/>
</dbReference>
<evidence type="ECO:0000259" key="8">
    <source>
        <dbReference type="PROSITE" id="PS52004"/>
    </source>
</evidence>
<dbReference type="SMART" id="SM00827">
    <property type="entry name" value="PKS_AT"/>
    <property type="match status" value="1"/>
</dbReference>
<evidence type="ECO:0000259" key="7">
    <source>
        <dbReference type="PROSITE" id="PS50075"/>
    </source>
</evidence>
<dbReference type="Ensembl" id="ENSPNYT00000004541.1">
    <property type="protein sequence ID" value="ENSPNYP00000004429.1"/>
    <property type="gene ID" value="ENSPNYG00000003420.1"/>
</dbReference>
<comment type="pathway">
    <text evidence="1">Lipid metabolism; fatty acid biosynthesis.</text>
</comment>
<dbReference type="Gene3D" id="3.10.129.110">
    <property type="entry name" value="Polyketide synthase dehydratase"/>
    <property type="match status" value="1"/>
</dbReference>
<dbReference type="InterPro" id="IPR036736">
    <property type="entry name" value="ACP-like_sf"/>
</dbReference>
<dbReference type="InterPro" id="IPR009081">
    <property type="entry name" value="PP-bd_ACP"/>
</dbReference>
<reference evidence="10" key="1">
    <citation type="submission" date="2023-09" db="UniProtKB">
        <authorList>
            <consortium name="Ensembl"/>
        </authorList>
    </citation>
    <scope>IDENTIFICATION</scope>
</reference>
<dbReference type="InterPro" id="IPR016036">
    <property type="entry name" value="Malonyl_transacylase_ACP-bd"/>
</dbReference>
<keyword evidence="2" id="KW-0596">Phosphopantetheine</keyword>
<dbReference type="Gene3D" id="3.90.180.10">
    <property type="entry name" value="Medium-chain alcohol dehydrogenases, catalytic domain"/>
    <property type="match status" value="1"/>
</dbReference>
<comment type="catalytic activity">
    <reaction evidence="5">
        <text>holo-[ACP] + malonyl-CoA = malonyl-[ACP] + CoA</text>
        <dbReference type="Rhea" id="RHEA:41792"/>
        <dbReference type="Rhea" id="RHEA-COMP:9623"/>
        <dbReference type="Rhea" id="RHEA-COMP:9685"/>
        <dbReference type="ChEBI" id="CHEBI:57287"/>
        <dbReference type="ChEBI" id="CHEBI:57384"/>
        <dbReference type="ChEBI" id="CHEBI:64479"/>
        <dbReference type="ChEBI" id="CHEBI:78449"/>
        <dbReference type="EC" id="2.3.1.39"/>
    </reaction>
    <physiologicalReaction direction="left-to-right" evidence="5">
        <dbReference type="Rhea" id="RHEA:41793"/>
    </physiologicalReaction>
</comment>
<dbReference type="InterPro" id="IPR014043">
    <property type="entry name" value="Acyl_transferase_dom"/>
</dbReference>
<evidence type="ECO:0000256" key="1">
    <source>
        <dbReference type="ARBA" id="ARBA00005194"/>
    </source>
</evidence>
<dbReference type="Pfam" id="PF00109">
    <property type="entry name" value="ketoacyl-synt"/>
    <property type="match status" value="1"/>
</dbReference>
<evidence type="ECO:0000313" key="11">
    <source>
        <dbReference type="Proteomes" id="UP000695023"/>
    </source>
</evidence>
<dbReference type="InterPro" id="IPR013968">
    <property type="entry name" value="PKS_KR"/>
</dbReference>
<feature type="domain" description="Carrier" evidence="7">
    <location>
        <begin position="2004"/>
        <end position="2079"/>
    </location>
</feature>
<dbReference type="SUPFAM" id="SSF52151">
    <property type="entry name" value="FabD/lysophospholipase-like"/>
    <property type="match status" value="1"/>
</dbReference>
<dbReference type="GO" id="GO:0004314">
    <property type="term" value="F:[acyl-carrier-protein] S-malonyltransferase activity"/>
    <property type="evidence" value="ECO:0007669"/>
    <property type="project" value="UniProtKB-EC"/>
</dbReference>
<dbReference type="InterPro" id="IPR049900">
    <property type="entry name" value="PKS_mFAS_DH"/>
</dbReference>
<dbReference type="Gene3D" id="3.30.70.3290">
    <property type="match status" value="1"/>
</dbReference>
<dbReference type="PROSITE" id="PS50075">
    <property type="entry name" value="CARRIER"/>
    <property type="match status" value="1"/>
</dbReference>
<feature type="region of interest" description="N-terminal hotdog fold" evidence="6">
    <location>
        <begin position="890"/>
        <end position="1011"/>
    </location>
</feature>
<dbReference type="GeneTree" id="ENSGT00940000164060"/>
<feature type="region of interest" description="C-terminal hotdog fold" evidence="6">
    <location>
        <begin position="1028"/>
        <end position="1173"/>
    </location>
</feature>
<dbReference type="PROSITE" id="PS00606">
    <property type="entry name" value="KS3_1"/>
    <property type="match status" value="1"/>
</dbReference>
<evidence type="ECO:0000256" key="5">
    <source>
        <dbReference type="ARBA" id="ARBA00048404"/>
    </source>
</evidence>
<gene>
    <name evidence="12" type="primary">LOC102198973</name>
</gene>